<evidence type="ECO:0000256" key="2">
    <source>
        <dbReference type="ARBA" id="ARBA00022771"/>
    </source>
</evidence>
<dbReference type="GO" id="GO:0005634">
    <property type="term" value="C:nucleus"/>
    <property type="evidence" value="ECO:0007669"/>
    <property type="project" value="TreeGrafter"/>
</dbReference>
<dbReference type="Gene3D" id="4.10.60.10">
    <property type="entry name" value="Zinc finger, CCHC-type"/>
    <property type="match status" value="1"/>
</dbReference>
<dbReference type="InterPro" id="IPR001878">
    <property type="entry name" value="Znf_CCHC"/>
</dbReference>
<accession>S9UQY0</accession>
<dbReference type="PANTHER" id="PTHR15439:SF0">
    <property type="entry name" value="CELL DIVISION CYCLE AND APOPTOSIS REGULATOR PROTEIN 1-RELATED"/>
    <property type="match status" value="1"/>
</dbReference>
<dbReference type="GO" id="GO:0016567">
    <property type="term" value="P:protein ubiquitination"/>
    <property type="evidence" value="ECO:0007669"/>
    <property type="project" value="InterPro"/>
</dbReference>
<dbReference type="InterPro" id="IPR036875">
    <property type="entry name" value="Znf_CCHC_sf"/>
</dbReference>
<dbReference type="GO" id="GO:0061630">
    <property type="term" value="F:ubiquitin protein ligase activity"/>
    <property type="evidence" value="ECO:0007669"/>
    <property type="project" value="InterPro"/>
</dbReference>
<evidence type="ECO:0000256" key="5">
    <source>
        <dbReference type="SAM" id="MobiDB-lite"/>
    </source>
</evidence>
<proteinExistence type="predicted"/>
<dbReference type="OrthoDB" id="106784at2759"/>
<reference evidence="7 8" key="1">
    <citation type="submission" date="2020-08" db="EMBL/GenBank/DDBJ databases">
        <authorList>
            <person name="Newling K."/>
            <person name="Davey J."/>
            <person name="Forrester S."/>
        </authorList>
    </citation>
    <scope>NUCLEOTIDE SEQUENCE [LARGE SCALE GENOMIC DNA]</scope>
    <source>
        <strain evidence="8">Crithidia deanei Carvalho (ATCC PRA-265)</strain>
    </source>
</reference>
<dbReference type="Pfam" id="PF13696">
    <property type="entry name" value="zf-CCHC_2"/>
    <property type="match status" value="1"/>
</dbReference>
<dbReference type="EMBL" id="LR877151">
    <property type="protein sequence ID" value="CAD2216726.1"/>
    <property type="molecule type" value="Genomic_DNA"/>
</dbReference>
<evidence type="ECO:0000256" key="4">
    <source>
        <dbReference type="PROSITE-ProRule" id="PRU00047"/>
    </source>
</evidence>
<evidence type="ECO:0000313" key="8">
    <source>
        <dbReference type="Proteomes" id="UP000515908"/>
    </source>
</evidence>
<gene>
    <name evidence="7" type="ORF">ADEAN_000419900</name>
</gene>
<keyword evidence="3" id="KW-0862">Zinc</keyword>
<dbReference type="GO" id="GO:0006397">
    <property type="term" value="P:mRNA processing"/>
    <property type="evidence" value="ECO:0007669"/>
    <property type="project" value="InterPro"/>
</dbReference>
<dbReference type="GO" id="GO:0006511">
    <property type="term" value="P:ubiquitin-dependent protein catabolic process"/>
    <property type="evidence" value="ECO:0007669"/>
    <property type="project" value="TreeGrafter"/>
</dbReference>
<evidence type="ECO:0000256" key="1">
    <source>
        <dbReference type="ARBA" id="ARBA00022723"/>
    </source>
</evidence>
<dbReference type="SUPFAM" id="SSF57756">
    <property type="entry name" value="Retrovirus zinc finger-like domains"/>
    <property type="match status" value="1"/>
</dbReference>
<dbReference type="InterPro" id="IPR033489">
    <property type="entry name" value="RBBP6"/>
</dbReference>
<dbReference type="Gene3D" id="3.30.40.10">
    <property type="entry name" value="Zinc/RING finger domain, C3HC4 (zinc finger)"/>
    <property type="match status" value="1"/>
</dbReference>
<feature type="domain" description="CCHC-type" evidence="6">
    <location>
        <begin position="169"/>
        <end position="184"/>
    </location>
</feature>
<evidence type="ECO:0000259" key="6">
    <source>
        <dbReference type="PROSITE" id="PS50158"/>
    </source>
</evidence>
<keyword evidence="8" id="KW-1185">Reference proteome</keyword>
<name>S9UQY0_9TRYP</name>
<dbReference type="PROSITE" id="PS50158">
    <property type="entry name" value="ZF_CCHC"/>
    <property type="match status" value="1"/>
</dbReference>
<dbReference type="SUPFAM" id="SSF57850">
    <property type="entry name" value="RING/U-box"/>
    <property type="match status" value="1"/>
</dbReference>
<feature type="compositionally biased region" description="Gly residues" evidence="5">
    <location>
        <begin position="137"/>
        <end position="152"/>
    </location>
</feature>
<dbReference type="InterPro" id="IPR013083">
    <property type="entry name" value="Znf_RING/FYVE/PHD"/>
</dbReference>
<keyword evidence="2 4" id="KW-0863">Zinc-finger</keyword>
<dbReference type="AlphaFoldDB" id="S9UQY0"/>
<feature type="compositionally biased region" description="Polar residues" evidence="5">
    <location>
        <begin position="85"/>
        <end position="100"/>
    </location>
</feature>
<keyword evidence="1" id="KW-0479">Metal-binding</keyword>
<protein>
    <submittedName>
        <fullName evidence="7">Zinc knuckle, putative</fullName>
    </submittedName>
</protein>
<dbReference type="Proteomes" id="UP000515908">
    <property type="component" value="Chromosome 07"/>
</dbReference>
<dbReference type="GO" id="GO:0003676">
    <property type="term" value="F:nucleic acid binding"/>
    <property type="evidence" value="ECO:0007669"/>
    <property type="project" value="InterPro"/>
</dbReference>
<dbReference type="GO" id="GO:0008270">
    <property type="term" value="F:zinc ion binding"/>
    <property type="evidence" value="ECO:0007669"/>
    <property type="project" value="UniProtKB-KW"/>
</dbReference>
<evidence type="ECO:0000313" key="7">
    <source>
        <dbReference type="EMBL" id="CAD2216726.1"/>
    </source>
</evidence>
<feature type="region of interest" description="Disordered" evidence="5">
    <location>
        <begin position="81"/>
        <end position="110"/>
    </location>
</feature>
<sequence>MGSITFRLKSSRHIGAIDVPGAVISCREVQEAVASRLSAEPEEIRIFMSGSSALIHPAEDIPTYAVLDVVRQANTTKRRAPFKPNASTFHQPTTGVSVGPSSGKAEEDTEEERLKKLQASVAMDTGMSEVGGRFRGRGGYGRGRGGGDGMGRGGGNDLDLKPPPDSYVCHNCGKGGHFIQHCPNRDGKNLRVLALPTGIPEALLVECSMDDPAPKFITKNHKIVKRKVDSSALENMIHFQEKGKLADQEDAVDGPNRFKCIVDGVIAVDALKTPCCKKLVCDACFQKMCEDALESDDPMSCPSCGEGLMMDDVLPAEDERKEILELKSKKRPREGDTEE</sequence>
<evidence type="ECO:0000256" key="3">
    <source>
        <dbReference type="ARBA" id="ARBA00022833"/>
    </source>
</evidence>
<feature type="region of interest" description="Disordered" evidence="5">
    <location>
        <begin position="128"/>
        <end position="152"/>
    </location>
</feature>
<dbReference type="InterPro" id="IPR025829">
    <property type="entry name" value="Zn_knuckle_CX2CX3GHX4C"/>
</dbReference>
<organism evidence="7 8">
    <name type="scientific">Angomonas deanei</name>
    <dbReference type="NCBI Taxonomy" id="59799"/>
    <lineage>
        <taxon>Eukaryota</taxon>
        <taxon>Discoba</taxon>
        <taxon>Euglenozoa</taxon>
        <taxon>Kinetoplastea</taxon>
        <taxon>Metakinetoplastina</taxon>
        <taxon>Trypanosomatida</taxon>
        <taxon>Trypanosomatidae</taxon>
        <taxon>Strigomonadinae</taxon>
        <taxon>Angomonas</taxon>
    </lineage>
</organism>
<dbReference type="PANTHER" id="PTHR15439">
    <property type="entry name" value="RETINOBLASTOMA-BINDING PROTEIN 6"/>
    <property type="match status" value="1"/>
</dbReference>
<dbReference type="VEuPathDB" id="TriTrypDB:ADEAN_000419900"/>